<keyword evidence="6" id="KW-0677">Repeat</keyword>
<evidence type="ECO:0000256" key="14">
    <source>
        <dbReference type="RuleBase" id="RU362003"/>
    </source>
</evidence>
<keyword evidence="8" id="KW-0752">Steroid biosynthesis</keyword>
<keyword evidence="9" id="KW-0443">Lipid metabolism</keyword>
<evidence type="ECO:0000256" key="10">
    <source>
        <dbReference type="ARBA" id="ARBA00023136"/>
    </source>
</evidence>
<evidence type="ECO:0000259" key="15">
    <source>
        <dbReference type="Pfam" id="PF13243"/>
    </source>
</evidence>
<dbReference type="InterPro" id="IPR018333">
    <property type="entry name" value="Squalene_cyclase"/>
</dbReference>
<feature type="domain" description="Squalene cyclase N-terminal" evidence="16">
    <location>
        <begin position="78"/>
        <end position="364"/>
    </location>
</feature>
<dbReference type="Gene3D" id="1.50.10.20">
    <property type="match status" value="2"/>
</dbReference>
<evidence type="ECO:0000256" key="11">
    <source>
        <dbReference type="ARBA" id="ARBA00023235"/>
    </source>
</evidence>
<evidence type="ECO:0000256" key="2">
    <source>
        <dbReference type="ARBA" id="ARBA00004502"/>
    </source>
</evidence>
<dbReference type="GO" id="GO:0005789">
    <property type="term" value="C:endoplasmic reticulum membrane"/>
    <property type="evidence" value="ECO:0007669"/>
    <property type="project" value="UniProtKB-SubCell"/>
</dbReference>
<feature type="domain" description="Squalene cyclase C-terminal" evidence="15">
    <location>
        <begin position="388"/>
        <end position="725"/>
    </location>
</feature>
<evidence type="ECO:0000313" key="17">
    <source>
        <dbReference type="EMBL" id="OVF08044.1"/>
    </source>
</evidence>
<evidence type="ECO:0000256" key="7">
    <source>
        <dbReference type="ARBA" id="ARBA00022824"/>
    </source>
</evidence>
<evidence type="ECO:0000256" key="5">
    <source>
        <dbReference type="ARBA" id="ARBA00022677"/>
    </source>
</evidence>
<keyword evidence="4" id="KW-0444">Lipid biosynthesis</keyword>
<dbReference type="EC" id="5.4.99.-" evidence="14"/>
<dbReference type="InterPro" id="IPR002365">
    <property type="entry name" value="Terpene_synthase_CS"/>
</dbReference>
<dbReference type="SFLD" id="SFLDG01016">
    <property type="entry name" value="Prenyltransferase_Like_2"/>
    <property type="match status" value="1"/>
</dbReference>
<evidence type="ECO:0000256" key="4">
    <source>
        <dbReference type="ARBA" id="ARBA00022516"/>
    </source>
</evidence>
<dbReference type="FunFam" id="1.50.10.20:FF:000003">
    <property type="entry name" value="Terpene cyclase/mutase family member"/>
    <property type="match status" value="1"/>
</dbReference>
<name>A0AA91T1A3_CLALS</name>
<comment type="similarity">
    <text evidence="3 14">Belongs to the terpene cyclase/mutase family.</text>
</comment>
<proteinExistence type="inferred from homology"/>
<protein>
    <recommendedName>
        <fullName evidence="14">Terpene cyclase/mutase family member</fullName>
        <ecNumber evidence="14">5.4.99.-</ecNumber>
    </recommendedName>
</protein>
<dbReference type="PANTHER" id="PTHR11764">
    <property type="entry name" value="TERPENE CYCLASE/MUTASE FAMILY MEMBER"/>
    <property type="match status" value="1"/>
</dbReference>
<evidence type="ECO:0000256" key="8">
    <source>
        <dbReference type="ARBA" id="ARBA00022955"/>
    </source>
</evidence>
<evidence type="ECO:0000256" key="13">
    <source>
        <dbReference type="ARBA" id="ARBA00060682"/>
    </source>
</evidence>
<dbReference type="FunFam" id="1.50.10.20:FF:000027">
    <property type="entry name" value="Terpene cyclase/mutase family member"/>
    <property type="match status" value="1"/>
</dbReference>
<evidence type="ECO:0000256" key="6">
    <source>
        <dbReference type="ARBA" id="ARBA00022737"/>
    </source>
</evidence>
<evidence type="ECO:0000313" key="18">
    <source>
        <dbReference type="Proteomes" id="UP000195602"/>
    </source>
</evidence>
<evidence type="ECO:0000256" key="9">
    <source>
        <dbReference type="ARBA" id="ARBA00023098"/>
    </source>
</evidence>
<dbReference type="InterPro" id="IPR032696">
    <property type="entry name" value="SQ_cyclase_C"/>
</dbReference>
<dbReference type="EMBL" id="LYUB02000010">
    <property type="protein sequence ID" value="OVF08044.1"/>
    <property type="molecule type" value="Genomic_DNA"/>
</dbReference>
<evidence type="ECO:0000256" key="12">
    <source>
        <dbReference type="ARBA" id="ARBA00051240"/>
    </source>
</evidence>
<dbReference type="GO" id="GO:0016104">
    <property type="term" value="P:triterpenoid biosynthetic process"/>
    <property type="evidence" value="ECO:0007669"/>
    <property type="project" value="InterPro"/>
</dbReference>
<keyword evidence="10" id="KW-0472">Membrane</keyword>
<comment type="subcellular location">
    <subcellularLocation>
        <location evidence="1">Endoplasmic reticulum membrane</location>
        <topology evidence="1">Peripheral membrane protein</topology>
    </subcellularLocation>
    <subcellularLocation>
        <location evidence="2">Lipid droplet</location>
    </subcellularLocation>
</comment>
<dbReference type="GO" id="GO:0005811">
    <property type="term" value="C:lipid droplet"/>
    <property type="evidence" value="ECO:0007669"/>
    <property type="project" value="UniProtKB-SubCell"/>
</dbReference>
<dbReference type="InterPro" id="IPR008930">
    <property type="entry name" value="Terpenoid_cyclase/PrenylTrfase"/>
</dbReference>
<gene>
    <name evidence="17" type="ORF">A9F13_10g01925</name>
</gene>
<organism evidence="17 18">
    <name type="scientific">Clavispora lusitaniae</name>
    <name type="common">Candida lusitaniae</name>
    <dbReference type="NCBI Taxonomy" id="36911"/>
    <lineage>
        <taxon>Eukaryota</taxon>
        <taxon>Fungi</taxon>
        <taxon>Dikarya</taxon>
        <taxon>Ascomycota</taxon>
        <taxon>Saccharomycotina</taxon>
        <taxon>Pichiomycetes</taxon>
        <taxon>Metschnikowiaceae</taxon>
        <taxon>Clavispora</taxon>
    </lineage>
</organism>
<dbReference type="PROSITE" id="PS01074">
    <property type="entry name" value="TERPENE_SYNTHASES"/>
    <property type="match status" value="1"/>
</dbReference>
<dbReference type="PANTHER" id="PTHR11764:SF20">
    <property type="entry name" value="LANOSTEROL SYNTHASE"/>
    <property type="match status" value="1"/>
</dbReference>
<reference evidence="17 18" key="1">
    <citation type="submission" date="2017-04" db="EMBL/GenBank/DDBJ databases">
        <title>Draft genome of the yeast Clavispora lusitaniae type strain CBS 6936.</title>
        <authorList>
            <person name="Durrens P."/>
            <person name="Klopp C."/>
            <person name="Biteau N."/>
            <person name="Fitton-Ouhabi V."/>
            <person name="Dementhon K."/>
            <person name="Accoceberry I."/>
            <person name="Sherman D.J."/>
            <person name="Noel T."/>
        </authorList>
    </citation>
    <scope>NUCLEOTIDE SEQUENCE [LARGE SCALE GENOMIC DNA]</scope>
    <source>
        <strain evidence="17 18">CBS 6936</strain>
    </source>
</reference>
<dbReference type="CDD" id="cd02892">
    <property type="entry name" value="SQCY_1"/>
    <property type="match status" value="1"/>
</dbReference>
<dbReference type="Pfam" id="PF13243">
    <property type="entry name" value="SQHop_cyclase_C"/>
    <property type="match status" value="1"/>
</dbReference>
<dbReference type="Gene3D" id="6.20.120.20">
    <property type="match status" value="1"/>
</dbReference>
<keyword evidence="7" id="KW-0256">Endoplasmic reticulum</keyword>
<accession>A0AA91T1A3</accession>
<dbReference type="Pfam" id="PF13249">
    <property type="entry name" value="SQHop_cyclase_N"/>
    <property type="match status" value="1"/>
</dbReference>
<dbReference type="GO" id="GO:0000250">
    <property type="term" value="F:lanosterol synthase activity"/>
    <property type="evidence" value="ECO:0007669"/>
    <property type="project" value="UniProtKB-EC"/>
</dbReference>
<evidence type="ECO:0000256" key="3">
    <source>
        <dbReference type="ARBA" id="ARBA00009755"/>
    </source>
</evidence>
<comment type="pathway">
    <text evidence="13">Terpene metabolism; lanosterol biosynthesis; lanosterol from farnesyl diphosphate: step 3/3.</text>
</comment>
<dbReference type="InterPro" id="IPR032697">
    <property type="entry name" value="SQ_cyclase_N"/>
</dbReference>
<dbReference type="GO" id="GO:0006696">
    <property type="term" value="P:ergosterol biosynthetic process"/>
    <property type="evidence" value="ECO:0007669"/>
    <property type="project" value="UniProtKB-ARBA"/>
</dbReference>
<sequence>MSREYYSEKLGLPRTDPSRWRLECSELGATKWRYLDEQESSSVPQTNTTRYLIGAQDFEAPKPEPDIKTPLAAAEKGSEFLAAIQSDSGCFPCQYKGPMFMTIGYVAASYFTKTEIPEPYAQEMIRYLVNTSHPVDGGWGLYENDKSTCFGTTINYVCLRLLGLSSDHPVCVKARRTLHKLGGALGNPHWGKAWLSVLNLYEWEGVNPAPPELWMLPYWTPIHPAKWWVHTRAIYLPLAYLTANRNTCELTPILKEIREEIYLPKQLPYEEIDFSKHRNTVCGVDLYYPHTRVLDTLNFFITKYEKYVRPQWLLRRSSKRVYELIVKECKNTDYLCIAPVSFAFNMIITYIEEGRDSYAFQRFLERKDEVVFHSSLGMTVMGTNGVQVWDVSFMCQYLIVAGMSSDPKFRDLILRGYHFLRRSQFTEECVDGSFRDKRKGAWPFSTKTQGYTVCDCSAEAMKAIIMVENDEYLGHFVQDRIAEQDLHDAVDRILFIQNTDSFEFGSFSSYEKIRANPLLENLSPAEVFNNIMVEYPYVECTDSSVLGLIYFSKYYPDYKPEIISSAIDNAIEYIERVQDPHDGSWYGSWGVCYTYAAMFAIEALESVGKTYETSETVRRGLHFLVSKQEDDGGWSESMKACETHTYVPTGKSLVVQTSWAAIALLLGNYPDRAPIDRAIRLLMSRQGATGEWKYEDVEGVFNHSCAIEYPTYKFLFPIKALGLYAKRYGHDAIPQL</sequence>
<evidence type="ECO:0000259" key="16">
    <source>
        <dbReference type="Pfam" id="PF13249"/>
    </source>
</evidence>
<keyword evidence="11 14" id="KW-0413">Isomerase</keyword>
<comment type="catalytic activity">
    <reaction evidence="12">
        <text>(S)-2,3-epoxysqualene = lanosterol</text>
        <dbReference type="Rhea" id="RHEA:14621"/>
        <dbReference type="ChEBI" id="CHEBI:15441"/>
        <dbReference type="ChEBI" id="CHEBI:16521"/>
        <dbReference type="EC" id="5.4.99.7"/>
    </reaction>
    <physiologicalReaction direction="left-to-right" evidence="12">
        <dbReference type="Rhea" id="RHEA:14622"/>
    </physiologicalReaction>
</comment>
<dbReference type="NCBIfam" id="TIGR01787">
    <property type="entry name" value="squalene_cyclas"/>
    <property type="match status" value="1"/>
</dbReference>
<comment type="caution">
    <text evidence="17">The sequence shown here is derived from an EMBL/GenBank/DDBJ whole genome shotgun (WGS) entry which is preliminary data.</text>
</comment>
<dbReference type="SUPFAM" id="SSF48239">
    <property type="entry name" value="Terpenoid cyclases/Protein prenyltransferases"/>
    <property type="match status" value="2"/>
</dbReference>
<dbReference type="KEGG" id="clus:A9F13_10g01925"/>
<dbReference type="Proteomes" id="UP000195602">
    <property type="component" value="Unassembled WGS sequence"/>
</dbReference>
<evidence type="ECO:0000256" key="1">
    <source>
        <dbReference type="ARBA" id="ARBA00004406"/>
    </source>
</evidence>
<keyword evidence="5" id="KW-0551">Lipid droplet</keyword>
<dbReference type="AlphaFoldDB" id="A0AA91T1A3"/>